<feature type="transmembrane region" description="Helical" evidence="1">
    <location>
        <begin position="256"/>
        <end position="273"/>
    </location>
</feature>
<keyword evidence="1" id="KW-0472">Membrane</keyword>
<keyword evidence="1" id="KW-1133">Transmembrane helix</keyword>
<feature type="transmembrane region" description="Helical" evidence="1">
    <location>
        <begin position="307"/>
        <end position="326"/>
    </location>
</feature>
<feature type="transmembrane region" description="Helical" evidence="1">
    <location>
        <begin position="133"/>
        <end position="152"/>
    </location>
</feature>
<protein>
    <submittedName>
        <fullName evidence="2">Uncharacterized protein</fullName>
    </submittedName>
</protein>
<feature type="transmembrane region" description="Helical" evidence="1">
    <location>
        <begin position="9"/>
        <end position="27"/>
    </location>
</feature>
<accession>A0AAN5MEE7</accession>
<organism evidence="2 3">
    <name type="scientific">Morganella morganii</name>
    <name type="common">Proteus morganii</name>
    <dbReference type="NCBI Taxonomy" id="582"/>
    <lineage>
        <taxon>Bacteria</taxon>
        <taxon>Pseudomonadati</taxon>
        <taxon>Pseudomonadota</taxon>
        <taxon>Gammaproteobacteria</taxon>
        <taxon>Enterobacterales</taxon>
        <taxon>Morganellaceae</taxon>
        <taxon>Morganella</taxon>
    </lineage>
</organism>
<evidence type="ECO:0000313" key="2">
    <source>
        <dbReference type="EMBL" id="HAT3807800.1"/>
    </source>
</evidence>
<dbReference type="EMBL" id="DACSWI010000001">
    <property type="protein sequence ID" value="HAT3807800.1"/>
    <property type="molecule type" value="Genomic_DNA"/>
</dbReference>
<comment type="caution">
    <text evidence="2">The sequence shown here is derived from an EMBL/GenBank/DDBJ whole genome shotgun (WGS) entry which is preliminary data.</text>
</comment>
<name>A0AAN5MEE7_MORMO</name>
<feature type="transmembrane region" description="Helical" evidence="1">
    <location>
        <begin position="76"/>
        <end position="98"/>
    </location>
</feature>
<evidence type="ECO:0000313" key="3">
    <source>
        <dbReference type="Proteomes" id="UP000865968"/>
    </source>
</evidence>
<reference evidence="2" key="2">
    <citation type="submission" date="2020-10" db="EMBL/GenBank/DDBJ databases">
        <authorList>
            <consortium name="NCBI Pathogen Detection Project"/>
        </authorList>
    </citation>
    <scope>NUCLEOTIDE SEQUENCE</scope>
    <source>
        <strain evidence="2">Morganella morganii ARLG-3209</strain>
    </source>
</reference>
<dbReference type="InterPro" id="IPR045691">
    <property type="entry name" value="DUF6056"/>
</dbReference>
<dbReference type="AlphaFoldDB" id="A0AAN5MEE7"/>
<feature type="transmembrane region" description="Helical" evidence="1">
    <location>
        <begin position="338"/>
        <end position="360"/>
    </location>
</feature>
<sequence>MTNFYKKTYAIFIIIALTMVGYMSYLAPMQSDDYSYLLKGLDLQTHVNHYLSWSGRFISDYISSAILILTNDLAKAFLTSVAFVSIALIITSIPSVLYKTKNTLLSFLFVFSLYWVVNPTLGQTVFWVVGAANYLFTNLFICLYLLFLSLYLSHGRKYIIPLLIFSIPAGLSNENTSVIVVCISVVSTVYDIIKNKSYLLLTSSILVIIGACLLILSPGNFSRASNQAFEWWTQMTLSGKAKYFIKYAVPISLKRIWPLLITSIILLAISYNLKKDKEQFITSALFFLAGFASIFSMMFAPTFPERALSGPCLFMIISCLISFNIISNNSKKLCSYILMPLTLIYIIIFIFSYTLMLYSYNRLQIQEKIRMNDIHENISGGETTFLIPNFYWPPSFKRGDSVDKFSPDKKLGELYGVESIDAFEPYFDYSILFDGDKKITNEKISDTLTISKIVIGRNGLIGGSSVAIVFTNSESDKVIMNLSVINCNGDEITINGNDINNNDIYFINKINGEYVSGFTVDINDKEIKEIRINGKIIKL</sequence>
<proteinExistence type="predicted"/>
<reference evidence="2" key="1">
    <citation type="journal article" date="2018" name="Genome Biol.">
        <title>SKESA: strategic k-mer extension for scrupulous assemblies.</title>
        <authorList>
            <person name="Souvorov A."/>
            <person name="Agarwala R."/>
            <person name="Lipman D.J."/>
        </authorList>
    </citation>
    <scope>NUCLEOTIDE SEQUENCE</scope>
    <source>
        <strain evidence="2">Morganella morganii ARLG-3209</strain>
    </source>
</reference>
<dbReference type="Proteomes" id="UP000865968">
    <property type="component" value="Unassembled WGS sequence"/>
</dbReference>
<feature type="transmembrane region" description="Helical" evidence="1">
    <location>
        <begin position="104"/>
        <end position="121"/>
    </location>
</feature>
<dbReference type="Pfam" id="PF19528">
    <property type="entry name" value="DUF6056"/>
    <property type="match status" value="1"/>
</dbReference>
<feature type="transmembrane region" description="Helical" evidence="1">
    <location>
        <begin position="198"/>
        <end position="216"/>
    </location>
</feature>
<gene>
    <name evidence="2" type="ORF">I8608_000601</name>
</gene>
<evidence type="ECO:0000256" key="1">
    <source>
        <dbReference type="SAM" id="Phobius"/>
    </source>
</evidence>
<feature type="transmembrane region" description="Helical" evidence="1">
    <location>
        <begin position="280"/>
        <end position="301"/>
    </location>
</feature>
<keyword evidence="1" id="KW-0812">Transmembrane</keyword>